<gene>
    <name evidence="10" type="primary">flgK</name>
    <name evidence="10" type="ORF">C7Y72_05805</name>
</gene>
<feature type="domain" description="Flagellar basal-body/hook protein C-terminal" evidence="8">
    <location>
        <begin position="389"/>
        <end position="429"/>
    </location>
</feature>
<reference evidence="10 11" key="1">
    <citation type="submission" date="2018-03" db="EMBL/GenBank/DDBJ databases">
        <title>Aquarubrobacter algicola gen. nov., sp. nov., a novel actinobacterium isolated from shallow eutrophic lake during the end of cyanobacterial harmful algal blooms.</title>
        <authorList>
            <person name="Chun S.J."/>
        </authorList>
    </citation>
    <scope>NUCLEOTIDE SEQUENCE [LARGE SCALE GENOMIC DNA]</scope>
    <source>
        <strain evidence="10 11">Seoho-28</strain>
    </source>
</reference>
<dbReference type="NCBIfam" id="TIGR02492">
    <property type="entry name" value="flgK_ends"/>
    <property type="match status" value="1"/>
</dbReference>
<dbReference type="InterPro" id="IPR010930">
    <property type="entry name" value="Flg_bb/hook_C_dom"/>
</dbReference>
<dbReference type="SUPFAM" id="SSF64518">
    <property type="entry name" value="Phase 1 flagellin"/>
    <property type="match status" value="1"/>
</dbReference>
<dbReference type="GO" id="GO:0044780">
    <property type="term" value="P:bacterial-type flagellum assembly"/>
    <property type="evidence" value="ECO:0007669"/>
    <property type="project" value="InterPro"/>
</dbReference>
<evidence type="ECO:0000313" key="11">
    <source>
        <dbReference type="Proteomes" id="UP000240739"/>
    </source>
</evidence>
<dbReference type="EMBL" id="PYYB01000001">
    <property type="protein sequence ID" value="PTL59197.1"/>
    <property type="molecule type" value="Genomic_DNA"/>
</dbReference>
<evidence type="ECO:0000256" key="2">
    <source>
        <dbReference type="ARBA" id="ARBA00004613"/>
    </source>
</evidence>
<keyword evidence="6" id="KW-0975">Bacterial flagellum</keyword>
<comment type="similarity">
    <text evidence="3">Belongs to the flagella basal body rod proteins family.</text>
</comment>
<evidence type="ECO:0000256" key="3">
    <source>
        <dbReference type="ARBA" id="ARBA00009677"/>
    </source>
</evidence>
<dbReference type="InterPro" id="IPR002371">
    <property type="entry name" value="FlgK"/>
</dbReference>
<proteinExistence type="inferred from homology"/>
<comment type="subcellular location">
    <subcellularLocation>
        <location evidence="1">Bacterial flagellum</location>
    </subcellularLocation>
    <subcellularLocation>
        <location evidence="2">Secreted</location>
    </subcellularLocation>
</comment>
<keyword evidence="10" id="KW-0966">Cell projection</keyword>
<dbReference type="PANTHER" id="PTHR30033:SF1">
    <property type="entry name" value="FLAGELLAR HOOK-ASSOCIATED PROTEIN 1"/>
    <property type="match status" value="1"/>
</dbReference>
<dbReference type="GO" id="GO:0005198">
    <property type="term" value="F:structural molecule activity"/>
    <property type="evidence" value="ECO:0007669"/>
    <property type="project" value="InterPro"/>
</dbReference>
<dbReference type="GO" id="GO:0009424">
    <property type="term" value="C:bacterial-type flagellum hook"/>
    <property type="evidence" value="ECO:0007669"/>
    <property type="project" value="InterPro"/>
</dbReference>
<dbReference type="AlphaFoldDB" id="A0A2T4UJ19"/>
<name>A0A2T4UJ19_9ACTN</name>
<evidence type="ECO:0000256" key="1">
    <source>
        <dbReference type="ARBA" id="ARBA00004365"/>
    </source>
</evidence>
<dbReference type="Pfam" id="PF00460">
    <property type="entry name" value="Flg_bb_rod"/>
    <property type="match status" value="1"/>
</dbReference>
<keyword evidence="11" id="KW-1185">Reference proteome</keyword>
<feature type="domain" description="Flagellar basal body rod protein N-terminal" evidence="7">
    <location>
        <begin position="9"/>
        <end position="38"/>
    </location>
</feature>
<dbReference type="InterPro" id="IPR001444">
    <property type="entry name" value="Flag_bb_rod_N"/>
</dbReference>
<evidence type="ECO:0000256" key="4">
    <source>
        <dbReference type="ARBA" id="ARBA00016244"/>
    </source>
</evidence>
<protein>
    <recommendedName>
        <fullName evidence="4">Flagellar hook-associated protein 1</fullName>
    </recommendedName>
</protein>
<organism evidence="10 11">
    <name type="scientific">Paraconexibacter algicola</name>
    <dbReference type="NCBI Taxonomy" id="2133960"/>
    <lineage>
        <taxon>Bacteria</taxon>
        <taxon>Bacillati</taxon>
        <taxon>Actinomycetota</taxon>
        <taxon>Thermoleophilia</taxon>
        <taxon>Solirubrobacterales</taxon>
        <taxon>Paraconexibacteraceae</taxon>
        <taxon>Paraconexibacter</taxon>
    </lineage>
</organism>
<sequence>MPVSGFSGLNVALRGLLAQQRGLDVTGHNIANAERAGYTRQEAVMSAAASLQLSAGAVAGGAGAQLGQGVEVEQYRRIRDQFLDLQARAQTMSAGQHQTTAKALGNAEALLAEPGDGGLGKLMSNFWDAWSTLAANPESASAKSSLIGHAQNLADGFRRLDAQLGQLQTVAGQEYTDLTSATGVVRQTADELARLDAAIVQQTSAGRTPNDLLDRRDELLDQLSQYGQVSVTDLGGGSVSVQFGDAAAPLTNGSAVTWPQTLTAPGGKLGALLTLQSATGPIGARRTDLDTVAAQLSTAVNALHGTPPFFSGSTAATLAVNATSATLDAGSTAAAGANDIALAVAALRGGTADGTYASLVRSLGDDAAAADRLAATAVTLKAVALERRTEVSGVSLDEEMTNMVRFQRAYQASARVMSTMDEALDTLINRTGRVGL</sequence>
<evidence type="ECO:0000259" key="8">
    <source>
        <dbReference type="Pfam" id="PF06429"/>
    </source>
</evidence>
<evidence type="ECO:0000256" key="6">
    <source>
        <dbReference type="ARBA" id="ARBA00023143"/>
    </source>
</evidence>
<feature type="domain" description="Flagellar hook-associated protein FlgK helical" evidence="9">
    <location>
        <begin position="106"/>
        <end position="255"/>
    </location>
</feature>
<dbReference type="Proteomes" id="UP000240739">
    <property type="component" value="Unassembled WGS sequence"/>
</dbReference>
<accession>A0A2T4UJ19</accession>
<keyword evidence="10" id="KW-0969">Cilium</keyword>
<dbReference type="RefSeq" id="WP_107567633.1">
    <property type="nucleotide sequence ID" value="NZ_PYYB01000001.1"/>
</dbReference>
<keyword evidence="10" id="KW-0282">Flagellum</keyword>
<dbReference type="GO" id="GO:0005576">
    <property type="term" value="C:extracellular region"/>
    <property type="evidence" value="ECO:0007669"/>
    <property type="project" value="UniProtKB-SubCell"/>
</dbReference>
<evidence type="ECO:0000259" key="7">
    <source>
        <dbReference type="Pfam" id="PF00460"/>
    </source>
</evidence>
<evidence type="ECO:0000313" key="10">
    <source>
        <dbReference type="EMBL" id="PTL59197.1"/>
    </source>
</evidence>
<evidence type="ECO:0000256" key="5">
    <source>
        <dbReference type="ARBA" id="ARBA00022525"/>
    </source>
</evidence>
<dbReference type="InterPro" id="IPR053927">
    <property type="entry name" value="FlgK_helical"/>
</dbReference>
<dbReference type="Pfam" id="PF22638">
    <property type="entry name" value="FlgK_D1"/>
    <property type="match status" value="1"/>
</dbReference>
<dbReference type="OrthoDB" id="9802553at2"/>
<evidence type="ECO:0000259" key="9">
    <source>
        <dbReference type="Pfam" id="PF22638"/>
    </source>
</evidence>
<keyword evidence="5" id="KW-0964">Secreted</keyword>
<dbReference type="PANTHER" id="PTHR30033">
    <property type="entry name" value="FLAGELLAR HOOK-ASSOCIATED PROTEIN 1"/>
    <property type="match status" value="1"/>
</dbReference>
<dbReference type="Pfam" id="PF06429">
    <property type="entry name" value="Flg_bbr_C"/>
    <property type="match status" value="1"/>
</dbReference>
<comment type="caution">
    <text evidence="10">The sequence shown here is derived from an EMBL/GenBank/DDBJ whole genome shotgun (WGS) entry which is preliminary data.</text>
</comment>